<comment type="subcellular location">
    <subcellularLocation>
        <location evidence="1">Membrane</location>
        <topology evidence="1">Multi-pass membrane protein</topology>
    </subcellularLocation>
</comment>
<feature type="transmembrane region" description="Helical" evidence="13">
    <location>
        <begin position="195"/>
        <end position="216"/>
    </location>
</feature>
<evidence type="ECO:0000256" key="2">
    <source>
        <dbReference type="ARBA" id="ARBA00022448"/>
    </source>
</evidence>
<dbReference type="OrthoDB" id="415460at2759"/>
<keyword evidence="6" id="KW-0851">Voltage-gated channel</keyword>
<dbReference type="SUPFAM" id="SSF81324">
    <property type="entry name" value="Voltage-gated potassium channels"/>
    <property type="match status" value="1"/>
</dbReference>
<dbReference type="GO" id="GO:0008076">
    <property type="term" value="C:voltage-gated potassium channel complex"/>
    <property type="evidence" value="ECO:0007669"/>
    <property type="project" value="InterPro"/>
</dbReference>
<feature type="transmembrane region" description="Helical" evidence="13">
    <location>
        <begin position="361"/>
        <end position="382"/>
    </location>
</feature>
<keyword evidence="10 13" id="KW-0472">Membrane</keyword>
<dbReference type="PRINTS" id="PR01496">
    <property type="entry name" value="SHAKERCHANEL"/>
</dbReference>
<dbReference type="Gene3D" id="1.20.120.350">
    <property type="entry name" value="Voltage-gated potassium channels. Chain C"/>
    <property type="match status" value="1"/>
</dbReference>
<evidence type="ECO:0000256" key="1">
    <source>
        <dbReference type="ARBA" id="ARBA00004141"/>
    </source>
</evidence>
<feature type="transmembrane region" description="Helical" evidence="13">
    <location>
        <begin position="315"/>
        <end position="332"/>
    </location>
</feature>
<evidence type="ECO:0000256" key="3">
    <source>
        <dbReference type="ARBA" id="ARBA00022538"/>
    </source>
</evidence>
<evidence type="ECO:0000256" key="13">
    <source>
        <dbReference type="SAM" id="Phobius"/>
    </source>
</evidence>
<dbReference type="InterPro" id="IPR011333">
    <property type="entry name" value="SKP1/BTB/POZ_sf"/>
</dbReference>
<keyword evidence="16" id="KW-1185">Reference proteome</keyword>
<keyword evidence="9" id="KW-0406">Ion transport</keyword>
<dbReference type="EMBL" id="MTYJ01000008">
    <property type="protein sequence ID" value="OQV24015.1"/>
    <property type="molecule type" value="Genomic_DNA"/>
</dbReference>
<dbReference type="SUPFAM" id="SSF54695">
    <property type="entry name" value="POZ domain"/>
    <property type="match status" value="1"/>
</dbReference>
<dbReference type="GO" id="GO:0005251">
    <property type="term" value="F:delayed rectifier potassium channel activity"/>
    <property type="evidence" value="ECO:0007669"/>
    <property type="project" value="TreeGrafter"/>
</dbReference>
<dbReference type="InterPro" id="IPR000210">
    <property type="entry name" value="BTB/POZ_dom"/>
</dbReference>
<organism evidence="15 16">
    <name type="scientific">Hypsibius exemplaris</name>
    <name type="common">Freshwater tardigrade</name>
    <dbReference type="NCBI Taxonomy" id="2072580"/>
    <lineage>
        <taxon>Eukaryota</taxon>
        <taxon>Metazoa</taxon>
        <taxon>Ecdysozoa</taxon>
        <taxon>Tardigrada</taxon>
        <taxon>Eutardigrada</taxon>
        <taxon>Parachela</taxon>
        <taxon>Hypsibioidea</taxon>
        <taxon>Hypsibiidae</taxon>
        <taxon>Hypsibius</taxon>
    </lineage>
</organism>
<dbReference type="Pfam" id="PF02214">
    <property type="entry name" value="BTB_2"/>
    <property type="match status" value="1"/>
</dbReference>
<dbReference type="AlphaFoldDB" id="A0A1W0X8Z6"/>
<dbReference type="InterPro" id="IPR027359">
    <property type="entry name" value="Volt_channel_dom_sf"/>
</dbReference>
<keyword evidence="8 13" id="KW-1133">Transmembrane helix</keyword>
<dbReference type="InterPro" id="IPR005821">
    <property type="entry name" value="Ion_trans_dom"/>
</dbReference>
<evidence type="ECO:0000313" key="15">
    <source>
        <dbReference type="EMBL" id="OQV24015.1"/>
    </source>
</evidence>
<keyword evidence="4 13" id="KW-0812">Transmembrane</keyword>
<keyword evidence="11" id="KW-0407">Ion channel</keyword>
<keyword evidence="5" id="KW-0631">Potassium channel</keyword>
<reference evidence="16" key="1">
    <citation type="submission" date="2017-01" db="EMBL/GenBank/DDBJ databases">
        <title>Comparative genomics of anhydrobiosis in the tardigrade Hypsibius dujardini.</title>
        <authorList>
            <person name="Yoshida Y."/>
            <person name="Koutsovoulos G."/>
            <person name="Laetsch D."/>
            <person name="Stevens L."/>
            <person name="Kumar S."/>
            <person name="Horikawa D."/>
            <person name="Ishino K."/>
            <person name="Komine S."/>
            <person name="Tomita M."/>
            <person name="Blaxter M."/>
            <person name="Arakawa K."/>
        </authorList>
    </citation>
    <scope>NUCLEOTIDE SEQUENCE [LARGE SCALE GENOMIC DNA]</scope>
    <source>
        <strain evidence="16">Z151</strain>
    </source>
</reference>
<feature type="compositionally biased region" description="Basic residues" evidence="12">
    <location>
        <begin position="1"/>
        <end position="15"/>
    </location>
</feature>
<feature type="compositionally biased region" description="Low complexity" evidence="12">
    <location>
        <begin position="36"/>
        <end position="48"/>
    </location>
</feature>
<dbReference type="FunFam" id="1.10.287.70:FF:000028">
    <property type="entry name" value="potassium voltage-gated channel subfamily D member 3"/>
    <property type="match status" value="1"/>
</dbReference>
<dbReference type="PRINTS" id="PR01491">
    <property type="entry name" value="KVCHANNEL"/>
</dbReference>
<dbReference type="PANTHER" id="PTHR11537">
    <property type="entry name" value="VOLTAGE-GATED POTASSIUM CHANNEL"/>
    <property type="match status" value="1"/>
</dbReference>
<gene>
    <name evidence="15" type="ORF">BV898_01972</name>
</gene>
<dbReference type="InterPro" id="IPR003972">
    <property type="entry name" value="K_chnl_volt-dep_Kv1"/>
</dbReference>
<dbReference type="InterPro" id="IPR003968">
    <property type="entry name" value="K_chnl_volt-dep_Kv"/>
</dbReference>
<dbReference type="PANTHER" id="PTHR11537:SF113">
    <property type="entry name" value="POTASSIUM VOLTAGE-GATED CHANNEL PROTEIN SHAKER"/>
    <property type="match status" value="1"/>
</dbReference>
<dbReference type="SMART" id="SM00225">
    <property type="entry name" value="BTB"/>
    <property type="match status" value="1"/>
</dbReference>
<keyword evidence="7" id="KW-0630">Potassium</keyword>
<name>A0A1W0X8Z6_HYPEX</name>
<evidence type="ECO:0000256" key="10">
    <source>
        <dbReference type="ARBA" id="ARBA00023136"/>
    </source>
</evidence>
<evidence type="ECO:0000256" key="9">
    <source>
        <dbReference type="ARBA" id="ARBA00023065"/>
    </source>
</evidence>
<feature type="region of interest" description="Disordered" evidence="12">
    <location>
        <begin position="1"/>
        <end position="59"/>
    </location>
</feature>
<evidence type="ECO:0000256" key="12">
    <source>
        <dbReference type="SAM" id="MobiDB-lite"/>
    </source>
</evidence>
<evidence type="ECO:0000256" key="5">
    <source>
        <dbReference type="ARBA" id="ARBA00022826"/>
    </source>
</evidence>
<dbReference type="Gene3D" id="1.10.287.70">
    <property type="match status" value="1"/>
</dbReference>
<comment type="caution">
    <text evidence="15">The sequence shown here is derived from an EMBL/GenBank/DDBJ whole genome shotgun (WGS) entry which is preliminary data.</text>
</comment>
<dbReference type="PRINTS" id="PR00169">
    <property type="entry name" value="KCHANNEL"/>
</dbReference>
<evidence type="ECO:0000256" key="4">
    <source>
        <dbReference type="ARBA" id="ARBA00022692"/>
    </source>
</evidence>
<keyword evidence="3" id="KW-0633">Potassium transport</keyword>
<dbReference type="InterPro" id="IPR028325">
    <property type="entry name" value="VG_K_chnl"/>
</dbReference>
<feature type="transmembrane region" description="Helical" evidence="13">
    <location>
        <begin position="285"/>
        <end position="303"/>
    </location>
</feature>
<evidence type="ECO:0000256" key="8">
    <source>
        <dbReference type="ARBA" id="ARBA00022989"/>
    </source>
</evidence>
<evidence type="ECO:0000259" key="14">
    <source>
        <dbReference type="SMART" id="SM00225"/>
    </source>
</evidence>
<evidence type="ECO:0000256" key="11">
    <source>
        <dbReference type="ARBA" id="ARBA00023303"/>
    </source>
</evidence>
<evidence type="ECO:0000256" key="6">
    <source>
        <dbReference type="ARBA" id="ARBA00022882"/>
    </source>
</evidence>
<sequence length="516" mass="58284">MDKRGFHHRHAHNARRKSEDASPRRPTSSNAHRSHCGGSNASSPSSRSTPDGYHNGFDENIVPDEIVTINVSGQRYETRLSTLHRFPDSLLGNPARRKVFYESSQNEYFFERSRKSFSSILDYYQTGGTLRRPVNVAFHAFVAEIIFFELGDEVLRNFLQNEDMLQVKSVVPKGTIQNAVWQLFENPTSSRMAQILAACNVILVIVAVINFCIQTLPEYQVVENAGTARDLSTILGIGITANHTIVTGVIKGILTPFFVAETLCNSWFLLDLVVRFSVSPIKKTFFFQFMNVVDALSVFPYFIDLLSLVDSADAPAKHGLFLLILFRLFRILRIFRILKLSRYSDGLEILWLTMKSAKEELGVLLMLIAIGMTLFSASIYYAELGYLDSDFPSIPHTFWFTIITWTSVGYGDMVPKHPIGKLIGGICSATGVLCLAFIVPVVVTHFEYYFHRGKELRKLQIVLDRSTRARDLRARFVAGRGEVTGQNGYFNTDDFMESFGVIAEEPKRIRTFCSSL</sequence>
<dbReference type="InterPro" id="IPR003131">
    <property type="entry name" value="T1-type_BTB"/>
</dbReference>
<proteinExistence type="predicted"/>
<evidence type="ECO:0000313" key="16">
    <source>
        <dbReference type="Proteomes" id="UP000192578"/>
    </source>
</evidence>
<feature type="transmembrane region" description="Helical" evidence="13">
    <location>
        <begin position="422"/>
        <end position="450"/>
    </location>
</feature>
<dbReference type="Gene3D" id="3.30.710.10">
    <property type="entry name" value="Potassium Channel Kv1.1, Chain A"/>
    <property type="match status" value="1"/>
</dbReference>
<protein>
    <submittedName>
        <fullName evidence="15">Potassium voltage-gated channel subfamily A member 2</fullName>
    </submittedName>
</protein>
<dbReference type="GO" id="GO:0051260">
    <property type="term" value="P:protein homooligomerization"/>
    <property type="evidence" value="ECO:0007669"/>
    <property type="project" value="InterPro"/>
</dbReference>
<evidence type="ECO:0000256" key="7">
    <source>
        <dbReference type="ARBA" id="ARBA00022958"/>
    </source>
</evidence>
<feature type="domain" description="BTB" evidence="14">
    <location>
        <begin position="65"/>
        <end position="165"/>
    </location>
</feature>
<dbReference type="Proteomes" id="UP000192578">
    <property type="component" value="Unassembled WGS sequence"/>
</dbReference>
<accession>A0A1W0X8Z6</accession>
<keyword evidence="2" id="KW-0813">Transport</keyword>
<dbReference type="GO" id="GO:0001508">
    <property type="term" value="P:action potential"/>
    <property type="evidence" value="ECO:0007669"/>
    <property type="project" value="TreeGrafter"/>
</dbReference>
<dbReference type="Pfam" id="PF00520">
    <property type="entry name" value="Ion_trans"/>
    <property type="match status" value="1"/>
</dbReference>